<comment type="caution">
    <text evidence="2">The sequence shown here is derived from an EMBL/GenBank/DDBJ whole genome shotgun (WGS) entry which is preliminary data.</text>
</comment>
<feature type="region of interest" description="Disordered" evidence="1">
    <location>
        <begin position="130"/>
        <end position="155"/>
    </location>
</feature>
<evidence type="ECO:0000256" key="1">
    <source>
        <dbReference type="SAM" id="MobiDB-lite"/>
    </source>
</evidence>
<evidence type="ECO:0000313" key="2">
    <source>
        <dbReference type="EMBL" id="CAK0817371.1"/>
    </source>
</evidence>
<proteinExistence type="predicted"/>
<accession>A0ABN9RKW7</accession>
<evidence type="ECO:0000313" key="3">
    <source>
        <dbReference type="Proteomes" id="UP001189429"/>
    </source>
</evidence>
<sequence length="262" mass="28069">MGIYLHQWTAAEPEPQAGCGWLRRDAPPFEMTASAGKASGGLHGDEDGTWVQVTKRRSEVCTGSEVELNGSRFEDDNPFGALEEASTEAAVRRRLLVEAQVEKNCGQEKFAEENSDGGRALLAEAMALAADEADVRSEEEDESYDGSSEDGSGGGFEGEDAVLWEFCGWAQILGTDAGDYVDAADGSLRGAARAMEELARDQGTELGFDLDDLPASGRRASSTVKTVSANSQRRAPRRSAARAARRASLLRIACWLRVTATT</sequence>
<organism evidence="2 3">
    <name type="scientific">Prorocentrum cordatum</name>
    <dbReference type="NCBI Taxonomy" id="2364126"/>
    <lineage>
        <taxon>Eukaryota</taxon>
        <taxon>Sar</taxon>
        <taxon>Alveolata</taxon>
        <taxon>Dinophyceae</taxon>
        <taxon>Prorocentrales</taxon>
        <taxon>Prorocentraceae</taxon>
        <taxon>Prorocentrum</taxon>
    </lineage>
</organism>
<keyword evidence="3" id="KW-1185">Reference proteome</keyword>
<dbReference type="Proteomes" id="UP001189429">
    <property type="component" value="Unassembled WGS sequence"/>
</dbReference>
<reference evidence="2" key="1">
    <citation type="submission" date="2023-10" db="EMBL/GenBank/DDBJ databases">
        <authorList>
            <person name="Chen Y."/>
            <person name="Shah S."/>
            <person name="Dougan E. K."/>
            <person name="Thang M."/>
            <person name="Chan C."/>
        </authorList>
    </citation>
    <scope>NUCLEOTIDE SEQUENCE [LARGE SCALE GENOMIC DNA]</scope>
</reference>
<gene>
    <name evidence="2" type="ORF">PCOR1329_LOCUS20008</name>
</gene>
<protein>
    <submittedName>
        <fullName evidence="2">Uncharacterized protein</fullName>
    </submittedName>
</protein>
<name>A0ABN9RKW7_9DINO</name>
<dbReference type="EMBL" id="CAUYUJ010006446">
    <property type="protein sequence ID" value="CAK0817371.1"/>
    <property type="molecule type" value="Genomic_DNA"/>
</dbReference>
<feature type="compositionally biased region" description="Acidic residues" evidence="1">
    <location>
        <begin position="137"/>
        <end position="148"/>
    </location>
</feature>